<dbReference type="KEGG" id="nue:C5F50_09030"/>
<name>A0A7D5RBF1_9ARCH</name>
<keyword evidence="1" id="KW-0238">DNA-binding</keyword>
<protein>
    <recommendedName>
        <fullName evidence="2">Cas12f1-like TNB domain-containing protein</fullName>
    </recommendedName>
</protein>
<gene>
    <name evidence="3" type="ORF">C5F50_09030</name>
</gene>
<dbReference type="EMBL" id="CP026995">
    <property type="protein sequence ID" value="QLH07204.1"/>
    <property type="molecule type" value="Genomic_DNA"/>
</dbReference>
<evidence type="ECO:0000313" key="3">
    <source>
        <dbReference type="EMBL" id="QLH07204.1"/>
    </source>
</evidence>
<evidence type="ECO:0000313" key="4">
    <source>
        <dbReference type="Proteomes" id="UP000509478"/>
    </source>
</evidence>
<reference evidence="3 4" key="1">
    <citation type="submission" date="2018-02" db="EMBL/GenBank/DDBJ databases">
        <title>Complete genome of Nitrosopumilus ureaphilus PS0.</title>
        <authorList>
            <person name="Qin W."/>
            <person name="Zheng Y."/>
            <person name="Stahl D.A."/>
        </authorList>
    </citation>
    <scope>NUCLEOTIDE SEQUENCE [LARGE SCALE GENOMIC DNA]</scope>
    <source>
        <strain evidence="3 4">PS0</strain>
    </source>
</reference>
<dbReference type="InterPro" id="IPR010095">
    <property type="entry name" value="Cas12f1-like_TNB"/>
</dbReference>
<proteinExistence type="predicted"/>
<dbReference type="AlphaFoldDB" id="A0A7D5RBF1"/>
<feature type="domain" description="Cas12f1-like TNB" evidence="2">
    <location>
        <begin position="51"/>
        <end position="100"/>
    </location>
</feature>
<dbReference type="GO" id="GO:0003677">
    <property type="term" value="F:DNA binding"/>
    <property type="evidence" value="ECO:0007669"/>
    <property type="project" value="UniProtKB-KW"/>
</dbReference>
<accession>A0A7D5RBF1</accession>
<sequence length="113" mass="12864">MQLHPCPYSCHNQCTITYVCFACTLGFCFRILDTTCLCVLGQQRQLECHPIMPVKVPARNTTINCSRCGSMVPKRLATRIHKCDKCNLVIDRDYNASINILQKGLNIFNQKLL</sequence>
<evidence type="ECO:0000256" key="1">
    <source>
        <dbReference type="ARBA" id="ARBA00023125"/>
    </source>
</evidence>
<keyword evidence="4" id="KW-1185">Reference proteome</keyword>
<evidence type="ECO:0000259" key="2">
    <source>
        <dbReference type="Pfam" id="PF07282"/>
    </source>
</evidence>
<dbReference type="Proteomes" id="UP000509478">
    <property type="component" value="Chromosome"/>
</dbReference>
<dbReference type="Pfam" id="PF07282">
    <property type="entry name" value="Cas12f1-like_TNB"/>
    <property type="match status" value="1"/>
</dbReference>
<organism evidence="3 4">
    <name type="scientific">Nitrosopumilus ureiphilus</name>
    <dbReference type="NCBI Taxonomy" id="1470067"/>
    <lineage>
        <taxon>Archaea</taxon>
        <taxon>Nitrososphaerota</taxon>
        <taxon>Nitrososphaeria</taxon>
        <taxon>Nitrosopumilales</taxon>
        <taxon>Nitrosopumilaceae</taxon>
        <taxon>Nitrosopumilus</taxon>
    </lineage>
</organism>